<feature type="domain" description="Disease resistance protein At4g27190-like leucine-rich repeats" evidence="8">
    <location>
        <begin position="1010"/>
        <end position="1121"/>
    </location>
</feature>
<dbReference type="Pfam" id="PF23247">
    <property type="entry name" value="LRR_RPS2"/>
    <property type="match status" value="2"/>
</dbReference>
<keyword evidence="3" id="KW-0677">Repeat</keyword>
<dbReference type="EMBL" id="SDAM02000026">
    <property type="protein sequence ID" value="KAH6836145.1"/>
    <property type="molecule type" value="Genomic_DNA"/>
</dbReference>
<evidence type="ECO:0000313" key="9">
    <source>
        <dbReference type="EMBL" id="KAH6836145.1"/>
    </source>
</evidence>
<evidence type="ECO:0000259" key="7">
    <source>
        <dbReference type="Pfam" id="PF00931"/>
    </source>
</evidence>
<dbReference type="Proteomes" id="UP001190926">
    <property type="component" value="Unassembled WGS sequence"/>
</dbReference>
<comment type="caution">
    <text evidence="9">The sequence shown here is derived from an EMBL/GenBank/DDBJ whole genome shotgun (WGS) entry which is preliminary data.</text>
</comment>
<proteinExistence type="inferred from homology"/>
<keyword evidence="4" id="KW-0611">Plant defense</keyword>
<evidence type="ECO:0000259" key="8">
    <source>
        <dbReference type="Pfam" id="PF23247"/>
    </source>
</evidence>
<feature type="domain" description="Disease resistance protein At4g27190-like leucine-rich repeats" evidence="8">
    <location>
        <begin position="837"/>
        <end position="962"/>
    </location>
</feature>
<dbReference type="GO" id="GO:0043531">
    <property type="term" value="F:ADP binding"/>
    <property type="evidence" value="ECO:0007669"/>
    <property type="project" value="InterPro"/>
</dbReference>
<dbReference type="Gene3D" id="3.40.50.300">
    <property type="entry name" value="P-loop containing nucleotide triphosphate hydrolases"/>
    <property type="match status" value="1"/>
</dbReference>
<dbReference type="Gene3D" id="1.10.8.430">
    <property type="entry name" value="Helical domain of apoptotic protease-activating factors"/>
    <property type="match status" value="1"/>
</dbReference>
<accession>A0AAD4JNC4</accession>
<protein>
    <recommendedName>
        <fullName evidence="11">NB-ARC domain-containing protein</fullName>
    </recommendedName>
</protein>
<dbReference type="GO" id="GO:0006952">
    <property type="term" value="P:defense response"/>
    <property type="evidence" value="ECO:0007669"/>
    <property type="project" value="UniProtKB-KW"/>
</dbReference>
<evidence type="ECO:0000256" key="3">
    <source>
        <dbReference type="ARBA" id="ARBA00022737"/>
    </source>
</evidence>
<dbReference type="InterPro" id="IPR036388">
    <property type="entry name" value="WH-like_DNA-bd_sf"/>
</dbReference>
<sequence>MTGIVASLVGVAIQIVKWVGAPIKRQFNYLCCFTSNINDLKHEAEELENAAGDLQGQVDRARDDVQVIAREVEAWLTNSNDIEDLKNTILVEVPNVESGCLKLSARFSLSKRAKKTTDRIKVLRGQCKFNAISQPGPPTATSTVPLGTTYEFESRKQIEEDIMTSLRGGDVNMIGICRMGGLGKTTMAKKLMNRALEGHLFDEVVMAVVSQPVDKVKIQLEIGGSLGLDLKDETSEASRVQKLRARLIGTKRILLVLDDVWERLVVEELGIPRGSKGCTILLTSRNRDVLSAMDVEKVFGMEVLSEEDSWLLFRGRAGTCVDDTGLNFIAKQVVEECRGLPIALTTVGATLKDEKNMRIWKDAVTQLRKANPTNIPDFIKEVYNPLKVSYNKLDSEEAKSLFLICCLFGEDAHIPLEYLTYFCMGLGIFEGSIEETRNRICTLTKILKSRSLLLDGRNEDYVRMHDVVRDVCIFIAKEEGYIGHNDSAWIFSCFQQGRERSKLSTNLRLLFLSVNSIKPEEEVKFDNIFVEGIRNLNVLCIERYPSLTSLPHTTESLKNLNSLLLYSCMRLETISVVGELVNLEILICSHCGSIKELPQEIKRLNRLKLLDLTECEGLQSIRGGIISSLVGLEELKMSRSFKKWEASNSKERENVNGNAELRELELLINLRNLEIDIEDPALVAENMRLPSNLERFRIRISSSFHKQIPLSYSIPHEFYYYPCNKKMSLGWEGGTCVGDWIQMQLLKDTECLRLTGNGANNVDYLANSENIRWLELGRCETMKNIGRTTMDGATVFPFIKHLTLYSLPQLEEIWDGPISSNSFHNLSQLSLLYLPTLKQLCKSNYVPVFANLSSIEIRGCDRLRNLGQLSIAGNDCLSQLRNLYIHDCKLMEQVFSWNEEEDQNINNSEPTETIMFPKLKKVELHSLPNLVSFSRGIESIKFPLFTQMSMIECPKMTSMVSSNEKNSRGRSNADNIDDHHSLHLFCQPQKVSFGNLKELRTPRNPFSCGHKIDASLFIGLEKLAIFRCEGNVSLFSSSIAANLVSLRSLKISFCDDMVEVIKDDEEKVVRGDGQRTLLFPKLQELHLYHLPKLVSFCEWKCDVELTSLRKVEIKSCPNMKYFTLGLLAAPNLEAFNSDLNNYLEIVKVIEDEEEKEGEKTVSAAAQTTVLLFPKLQKLELKKLCKLVSFCEWKFDVELPSLKKVKIKECPSMNFFTSGTLSTPKLEVVRINYEYFRGLKDLNGAVQQQFEKKQQEDKGGAEVQEIEVEELNS</sequence>
<keyword evidence="2" id="KW-0433">Leucine-rich repeat</keyword>
<evidence type="ECO:0000256" key="5">
    <source>
        <dbReference type="ARBA" id="ARBA00022840"/>
    </source>
</evidence>
<dbReference type="Gene3D" id="1.10.10.10">
    <property type="entry name" value="Winged helix-like DNA-binding domain superfamily/Winged helix DNA-binding domain"/>
    <property type="match status" value="1"/>
</dbReference>
<dbReference type="SUPFAM" id="SSF52047">
    <property type="entry name" value="RNI-like"/>
    <property type="match status" value="1"/>
</dbReference>
<evidence type="ECO:0000256" key="1">
    <source>
        <dbReference type="ARBA" id="ARBA00008894"/>
    </source>
</evidence>
<dbReference type="InterPro" id="IPR042197">
    <property type="entry name" value="Apaf_helical"/>
</dbReference>
<dbReference type="InterPro" id="IPR032675">
    <property type="entry name" value="LRR_dom_sf"/>
</dbReference>
<dbReference type="SUPFAM" id="SSF52058">
    <property type="entry name" value="L domain-like"/>
    <property type="match status" value="1"/>
</dbReference>
<dbReference type="InterPro" id="IPR027417">
    <property type="entry name" value="P-loop_NTPase"/>
</dbReference>
<keyword evidence="5" id="KW-0067">ATP-binding</keyword>
<dbReference type="PRINTS" id="PR00364">
    <property type="entry name" value="DISEASERSIST"/>
</dbReference>
<gene>
    <name evidence="9" type="ORF">C2S53_004136</name>
</gene>
<name>A0AAD4JNC4_PERFH</name>
<dbReference type="PANTHER" id="PTHR33463">
    <property type="entry name" value="NB-ARC DOMAIN-CONTAINING PROTEIN-RELATED"/>
    <property type="match status" value="1"/>
</dbReference>
<evidence type="ECO:0000256" key="6">
    <source>
        <dbReference type="SAM" id="Coils"/>
    </source>
</evidence>
<dbReference type="GO" id="GO:0005524">
    <property type="term" value="F:ATP binding"/>
    <property type="evidence" value="ECO:0007669"/>
    <property type="project" value="UniProtKB-KW"/>
</dbReference>
<evidence type="ECO:0000256" key="4">
    <source>
        <dbReference type="ARBA" id="ARBA00022821"/>
    </source>
</evidence>
<feature type="domain" description="NB-ARC" evidence="7">
    <location>
        <begin position="160"/>
        <end position="315"/>
    </location>
</feature>
<evidence type="ECO:0008006" key="11">
    <source>
        <dbReference type="Google" id="ProtNLM"/>
    </source>
</evidence>
<comment type="similarity">
    <text evidence="1">Belongs to the disease resistance NB-LRR family.</text>
</comment>
<keyword evidence="6" id="KW-0175">Coiled coil</keyword>
<organism evidence="9 10">
    <name type="scientific">Perilla frutescens var. hirtella</name>
    <name type="common">Perilla citriodora</name>
    <name type="synonym">Perilla setoyensis</name>
    <dbReference type="NCBI Taxonomy" id="608512"/>
    <lineage>
        <taxon>Eukaryota</taxon>
        <taxon>Viridiplantae</taxon>
        <taxon>Streptophyta</taxon>
        <taxon>Embryophyta</taxon>
        <taxon>Tracheophyta</taxon>
        <taxon>Spermatophyta</taxon>
        <taxon>Magnoliopsida</taxon>
        <taxon>eudicotyledons</taxon>
        <taxon>Gunneridae</taxon>
        <taxon>Pentapetalae</taxon>
        <taxon>asterids</taxon>
        <taxon>lamiids</taxon>
        <taxon>Lamiales</taxon>
        <taxon>Lamiaceae</taxon>
        <taxon>Nepetoideae</taxon>
        <taxon>Elsholtzieae</taxon>
        <taxon>Perilla</taxon>
    </lineage>
</organism>
<dbReference type="Pfam" id="PF00931">
    <property type="entry name" value="NB-ARC"/>
    <property type="match status" value="1"/>
</dbReference>
<feature type="coiled-coil region" evidence="6">
    <location>
        <begin position="37"/>
        <end position="64"/>
    </location>
</feature>
<keyword evidence="10" id="KW-1185">Reference proteome</keyword>
<evidence type="ECO:0000313" key="10">
    <source>
        <dbReference type="Proteomes" id="UP001190926"/>
    </source>
</evidence>
<dbReference type="InterPro" id="IPR002182">
    <property type="entry name" value="NB-ARC"/>
</dbReference>
<dbReference type="SUPFAM" id="SSF52540">
    <property type="entry name" value="P-loop containing nucleoside triphosphate hydrolases"/>
    <property type="match status" value="1"/>
</dbReference>
<dbReference type="Gene3D" id="3.80.10.10">
    <property type="entry name" value="Ribonuclease Inhibitor"/>
    <property type="match status" value="3"/>
</dbReference>
<dbReference type="InterPro" id="IPR050905">
    <property type="entry name" value="Plant_NBS-LRR"/>
</dbReference>
<keyword evidence="5" id="KW-0547">Nucleotide-binding</keyword>
<reference evidence="9 10" key="1">
    <citation type="journal article" date="2021" name="Nat. Commun.">
        <title>Incipient diploidization of the medicinal plant Perilla within 10,000 years.</title>
        <authorList>
            <person name="Zhang Y."/>
            <person name="Shen Q."/>
            <person name="Leng L."/>
            <person name="Zhang D."/>
            <person name="Chen S."/>
            <person name="Shi Y."/>
            <person name="Ning Z."/>
            <person name="Chen S."/>
        </authorList>
    </citation>
    <scope>NUCLEOTIDE SEQUENCE [LARGE SCALE GENOMIC DNA]</scope>
    <source>
        <strain evidence="10">cv. PC099</strain>
    </source>
</reference>
<evidence type="ECO:0000256" key="2">
    <source>
        <dbReference type="ARBA" id="ARBA00022614"/>
    </source>
</evidence>
<dbReference type="PANTHER" id="PTHR33463:SF198">
    <property type="entry name" value="RPP4C3"/>
    <property type="match status" value="1"/>
</dbReference>
<dbReference type="AlphaFoldDB" id="A0AAD4JNC4"/>
<dbReference type="InterPro" id="IPR057135">
    <property type="entry name" value="At4g27190-like_LRR"/>
</dbReference>